<dbReference type="InterPro" id="IPR051454">
    <property type="entry name" value="RNA/ubiquinone_mod_enzymes"/>
</dbReference>
<reference evidence="2" key="2">
    <citation type="journal article" date="2021" name="PeerJ">
        <title>Extensive microbial diversity within the chicken gut microbiome revealed by metagenomics and culture.</title>
        <authorList>
            <person name="Gilroy R."/>
            <person name="Ravi A."/>
            <person name="Getino M."/>
            <person name="Pursley I."/>
            <person name="Horton D.L."/>
            <person name="Alikhan N.F."/>
            <person name="Baker D."/>
            <person name="Gharbi K."/>
            <person name="Hall N."/>
            <person name="Watson M."/>
            <person name="Adriaenssens E.M."/>
            <person name="Foster-Nyarko E."/>
            <person name="Jarju S."/>
            <person name="Secka A."/>
            <person name="Antonio M."/>
            <person name="Oren A."/>
            <person name="Chaudhuri R.R."/>
            <person name="La Ragione R."/>
            <person name="Hildebrand F."/>
            <person name="Pallen M.J."/>
        </authorList>
    </citation>
    <scope>NUCLEOTIDE SEQUENCE</scope>
    <source>
        <strain evidence="2">CHK154-7741</strain>
    </source>
</reference>
<dbReference type="SUPFAM" id="SSF51366">
    <property type="entry name" value="Ribulose-phoshate binding barrel"/>
    <property type="match status" value="1"/>
</dbReference>
<feature type="domain" description="Peptidase U32 collagenase" evidence="1">
    <location>
        <begin position="378"/>
        <end position="484"/>
    </location>
</feature>
<dbReference type="AlphaFoldDB" id="A0A9D1MZV9"/>
<evidence type="ECO:0000313" key="2">
    <source>
        <dbReference type="EMBL" id="HIU92522.1"/>
    </source>
</evidence>
<name>A0A9D1MZV9_9CLOT</name>
<gene>
    <name evidence="2" type="ORF">IAD26_05245</name>
</gene>
<organism evidence="2 3">
    <name type="scientific">Candidatus Limenecus avicola</name>
    <dbReference type="NCBI Taxonomy" id="2840847"/>
    <lineage>
        <taxon>Bacteria</taxon>
        <taxon>Bacillati</taxon>
        <taxon>Bacillota</taxon>
        <taxon>Clostridia</taxon>
        <taxon>Eubacteriales</taxon>
        <taxon>Clostridiaceae</taxon>
        <taxon>Clostridiaceae incertae sedis</taxon>
        <taxon>Candidatus Limenecus</taxon>
    </lineage>
</organism>
<dbReference type="PANTHER" id="PTHR30217:SF10">
    <property type="entry name" value="23S RRNA 5-HYDROXYCYTIDINE C2501 SYNTHASE"/>
    <property type="match status" value="1"/>
</dbReference>
<reference evidence="2" key="1">
    <citation type="submission" date="2020-10" db="EMBL/GenBank/DDBJ databases">
        <authorList>
            <person name="Gilroy R."/>
        </authorList>
    </citation>
    <scope>NUCLEOTIDE SEQUENCE</scope>
    <source>
        <strain evidence="2">CHK154-7741</strain>
    </source>
</reference>
<protein>
    <submittedName>
        <fullName evidence="2">U32 family peptidase</fullName>
    </submittedName>
</protein>
<dbReference type="Pfam" id="PF01136">
    <property type="entry name" value="Peptidase_U32"/>
    <property type="match status" value="1"/>
</dbReference>
<dbReference type="EMBL" id="DVOD01000037">
    <property type="protein sequence ID" value="HIU92522.1"/>
    <property type="molecule type" value="Genomic_DNA"/>
</dbReference>
<dbReference type="InterPro" id="IPR001539">
    <property type="entry name" value="Peptidase_U32"/>
</dbReference>
<dbReference type="PANTHER" id="PTHR30217">
    <property type="entry name" value="PEPTIDASE U32 FAMILY"/>
    <property type="match status" value="1"/>
</dbReference>
<dbReference type="InterPro" id="IPR011060">
    <property type="entry name" value="RibuloseP-bd_barrel"/>
</dbReference>
<comment type="caution">
    <text evidence="2">The sequence shown here is derived from an EMBL/GenBank/DDBJ whole genome shotgun (WGS) entry which is preliminary data.</text>
</comment>
<proteinExistence type="predicted"/>
<dbReference type="InterPro" id="IPR020988">
    <property type="entry name" value="Pept_U32_collagenase"/>
</dbReference>
<dbReference type="Proteomes" id="UP000886748">
    <property type="component" value="Unassembled WGS sequence"/>
</dbReference>
<sequence length="604" mass="69085">MITTDKKIELLAPAKNKECAFAAINAGADAVYLGAESFGARKKAGNSIEDIKEIVEYAHKFLVKIYVTVNTIIFDNELDDVEKLIWQLYEIGVDAVIFQDFSFFEMNLPPIALHASTQCNNDSLDKIKFLKQLNVERVVLPREFSLKEIKNVTENVDIETEVFIHGALCVSYSGQCYFSNYIGGRSANRGECAQPCRRKYSLVDDKGNVLLEKQYLLSMKDNNLSAHLKELICAGVTSLKIEGRLKDKEYVTNVVSYYRQAIDSISKTLKASEGEIITSFVPNPDKTFNRGYTNFYFDGKRKKFINPLTPKFMGEKIGTVKFVKGKSVVIDSKHNLNPGDRLAYFDRNSDLTGTTVKTVNKTAIEVLDASSIKQGTVLYRNYDSLFYKSLNSAEFKRKIPVKIFADNKKIVIKSFDNNQISYEYKEDFETANNIEKAKDTIAKQLAKLGDTEFFAKETVIDEAFNLFIPVSKLNEIRREAVKQLVLKSKENYKFQRRDTKIEYKDYPIKSLDYSFNISNTKAKDFYEKCGCNIKQLGKQWAPEHTECSNITLMKTKHCLRDFAGICLKKSKDTRKLFLIDEYGKKYPLNFDCKKCIMKIEITDI</sequence>
<dbReference type="Pfam" id="PF12392">
    <property type="entry name" value="DUF3656"/>
    <property type="match status" value="1"/>
</dbReference>
<evidence type="ECO:0000259" key="1">
    <source>
        <dbReference type="Pfam" id="PF12392"/>
    </source>
</evidence>
<accession>A0A9D1MZV9</accession>
<evidence type="ECO:0000313" key="3">
    <source>
        <dbReference type="Proteomes" id="UP000886748"/>
    </source>
</evidence>